<gene>
    <name evidence="2" type="ORF">AVDCRST_MAG67-2509</name>
</gene>
<evidence type="ECO:0000256" key="1">
    <source>
        <dbReference type="SAM" id="MobiDB-lite"/>
    </source>
</evidence>
<feature type="compositionally biased region" description="Basic residues" evidence="1">
    <location>
        <begin position="61"/>
        <end position="82"/>
    </location>
</feature>
<feature type="non-terminal residue" evidence="2">
    <location>
        <position position="1"/>
    </location>
</feature>
<protein>
    <submittedName>
        <fullName evidence="2">Uncharacterized protein</fullName>
    </submittedName>
</protein>
<proteinExistence type="predicted"/>
<name>A0A6J4SW86_9ACTN</name>
<reference evidence="2" key="1">
    <citation type="submission" date="2020-02" db="EMBL/GenBank/DDBJ databases">
        <authorList>
            <person name="Meier V. D."/>
        </authorList>
    </citation>
    <scope>NUCLEOTIDE SEQUENCE</scope>
    <source>
        <strain evidence="2">AVDCRST_MAG67</strain>
    </source>
</reference>
<evidence type="ECO:0000313" key="2">
    <source>
        <dbReference type="EMBL" id="CAA9507281.1"/>
    </source>
</evidence>
<feature type="compositionally biased region" description="Basic and acidic residues" evidence="1">
    <location>
        <begin position="83"/>
        <end position="99"/>
    </location>
</feature>
<feature type="region of interest" description="Disordered" evidence="1">
    <location>
        <begin position="48"/>
        <end position="99"/>
    </location>
</feature>
<organism evidence="2">
    <name type="scientific">uncultured Solirubrobacteraceae bacterium</name>
    <dbReference type="NCBI Taxonomy" id="1162706"/>
    <lineage>
        <taxon>Bacteria</taxon>
        <taxon>Bacillati</taxon>
        <taxon>Actinomycetota</taxon>
        <taxon>Thermoleophilia</taxon>
        <taxon>Solirubrobacterales</taxon>
        <taxon>Solirubrobacteraceae</taxon>
        <taxon>environmental samples</taxon>
    </lineage>
</organism>
<feature type="compositionally biased region" description="Basic and acidic residues" evidence="1">
    <location>
        <begin position="1"/>
        <end position="19"/>
    </location>
</feature>
<dbReference type="AlphaFoldDB" id="A0A6J4SW86"/>
<feature type="non-terminal residue" evidence="2">
    <location>
        <position position="99"/>
    </location>
</feature>
<sequence>EARRDLQPEDAAARRDAAGHVRRHGRLGREVRPEDGDAVLLRRRRRVRRRRRRGLGAATTHARRASVHGVRRRQHPPGRRARRGAERVAGDGRRARPRL</sequence>
<feature type="region of interest" description="Disordered" evidence="1">
    <location>
        <begin position="1"/>
        <end position="28"/>
    </location>
</feature>
<accession>A0A6J4SW86</accession>
<dbReference type="EMBL" id="CADCVQ010000100">
    <property type="protein sequence ID" value="CAA9507281.1"/>
    <property type="molecule type" value="Genomic_DNA"/>
</dbReference>